<dbReference type="EMBL" id="MCGO01000030">
    <property type="protein sequence ID" value="ORY42060.1"/>
    <property type="molecule type" value="Genomic_DNA"/>
</dbReference>
<dbReference type="OrthoDB" id="10505644at2759"/>
<gene>
    <name evidence="2" type="ORF">BCR33DRAFT_330694</name>
</gene>
<feature type="region of interest" description="Disordered" evidence="1">
    <location>
        <begin position="1"/>
        <end position="90"/>
    </location>
</feature>
<evidence type="ECO:0000313" key="2">
    <source>
        <dbReference type="EMBL" id="ORY42060.1"/>
    </source>
</evidence>
<evidence type="ECO:0000256" key="1">
    <source>
        <dbReference type="SAM" id="MobiDB-lite"/>
    </source>
</evidence>
<organism evidence="2 3">
    <name type="scientific">Rhizoclosmatium globosum</name>
    <dbReference type="NCBI Taxonomy" id="329046"/>
    <lineage>
        <taxon>Eukaryota</taxon>
        <taxon>Fungi</taxon>
        <taxon>Fungi incertae sedis</taxon>
        <taxon>Chytridiomycota</taxon>
        <taxon>Chytridiomycota incertae sedis</taxon>
        <taxon>Chytridiomycetes</taxon>
        <taxon>Chytridiales</taxon>
        <taxon>Chytriomycetaceae</taxon>
        <taxon>Rhizoclosmatium</taxon>
    </lineage>
</organism>
<protein>
    <submittedName>
        <fullName evidence="2">Uncharacterized protein</fullName>
    </submittedName>
</protein>
<evidence type="ECO:0000313" key="3">
    <source>
        <dbReference type="Proteomes" id="UP000193642"/>
    </source>
</evidence>
<sequence>MGLFDGVQQGLPFSVGRSSTGGPDEQKENDRKSFEDVFARLEESPPFDVFLDRDTSKPRYGTSVSSNHSTTSNTSLTHRQSITFPRTQPSATHTIPFTTTILNRRSDASKLAVALIPRTSSGLPILPGTTPPRAPFSTSLSNPQILATVPVGPFGAQTPPPFVTMMSVGKRTSMDIIPGTSFGSGGSTSAASVMGELGDFLKGVDNRRRSLILRPKSSAGSIAEGSEENTSLQQKKKTSRNQSLSRFKQLKDSYQDFSNSLTAATGVHDKPHSSVVAVPRLQYFYPTPRRPHNFLADL</sequence>
<feature type="compositionally biased region" description="Low complexity" evidence="1">
    <location>
        <begin position="62"/>
        <end position="78"/>
    </location>
</feature>
<feature type="region of interest" description="Disordered" evidence="1">
    <location>
        <begin position="215"/>
        <end position="245"/>
    </location>
</feature>
<comment type="caution">
    <text evidence="2">The sequence shown here is derived from an EMBL/GenBank/DDBJ whole genome shotgun (WGS) entry which is preliminary data.</text>
</comment>
<keyword evidence="3" id="KW-1185">Reference proteome</keyword>
<dbReference type="Proteomes" id="UP000193642">
    <property type="component" value="Unassembled WGS sequence"/>
</dbReference>
<proteinExistence type="predicted"/>
<accession>A0A1Y2C4T8</accession>
<feature type="compositionally biased region" description="Basic and acidic residues" evidence="1">
    <location>
        <begin position="24"/>
        <end position="43"/>
    </location>
</feature>
<name>A0A1Y2C4T8_9FUNG</name>
<dbReference type="AlphaFoldDB" id="A0A1Y2C4T8"/>
<reference evidence="2 3" key="1">
    <citation type="submission" date="2016-07" db="EMBL/GenBank/DDBJ databases">
        <title>Pervasive Adenine N6-methylation of Active Genes in Fungi.</title>
        <authorList>
            <consortium name="DOE Joint Genome Institute"/>
            <person name="Mondo S.J."/>
            <person name="Dannebaum R.O."/>
            <person name="Kuo R.C."/>
            <person name="Labutti K."/>
            <person name="Haridas S."/>
            <person name="Kuo A."/>
            <person name="Salamov A."/>
            <person name="Ahrendt S.R."/>
            <person name="Lipzen A."/>
            <person name="Sullivan W."/>
            <person name="Andreopoulos W.B."/>
            <person name="Clum A."/>
            <person name="Lindquist E."/>
            <person name="Daum C."/>
            <person name="Ramamoorthy G.K."/>
            <person name="Gryganskyi A."/>
            <person name="Culley D."/>
            <person name="Magnuson J.K."/>
            <person name="James T.Y."/>
            <person name="O'Malley M.A."/>
            <person name="Stajich J.E."/>
            <person name="Spatafora J.W."/>
            <person name="Visel A."/>
            <person name="Grigoriev I.V."/>
        </authorList>
    </citation>
    <scope>NUCLEOTIDE SEQUENCE [LARGE SCALE GENOMIC DNA]</scope>
    <source>
        <strain evidence="2 3">JEL800</strain>
    </source>
</reference>
<feature type="compositionally biased region" description="Polar residues" evidence="1">
    <location>
        <begin position="79"/>
        <end position="90"/>
    </location>
</feature>